<dbReference type="GO" id="GO:0071555">
    <property type="term" value="P:cell wall organization"/>
    <property type="evidence" value="ECO:0007669"/>
    <property type="project" value="UniProtKB-KW"/>
</dbReference>
<sequence>MSRSFECFYFKACQFDAKQGLITLEYALDDEHVFCEEIQFPNPPAQLPAKRLQAIERLLPLLHFIAGISYYKAAVPPRIAIETALPDPETAAFLHNLYWQGLGEFAWQNGLDLKARLQFPAQTQDLAPAVFAGEKQALQRRSLLPVGGGKDSIVSLETLRASGESLTQISVGNPHIIRQVERSSGLPYIVVQRRISPLLLKLNAQGALNGHVPISAILASILAIAAVLYDYDRIVMSNERSANVGNFQQGALDVNHQYSKSLDFEQQMQQQLERRVAGLHYFSLLRPLSELDIARRFATMPSIQQYDSVFSSCNRNHRLHNKSNHPGNWCLDCPKCRFVFLALAPFMPQARLLKIFTKNMLDDPAQQDGFDALIGVGQHKPFECVGEVEESQVAFYLLSQQADWQQSYLVKRFRAEILPGLNNLETLLETALRPAQAHQLPEDYWDLIS</sequence>
<keyword evidence="1" id="KW-0961">Cell wall biogenesis/degradation</keyword>
<keyword evidence="1" id="KW-0131">Cell cycle</keyword>
<keyword evidence="5" id="KW-1185">Reference proteome</keyword>
<dbReference type="GO" id="GO:0051301">
    <property type="term" value="P:cell division"/>
    <property type="evidence" value="ECO:0007669"/>
    <property type="project" value="UniProtKB-KW"/>
</dbReference>
<dbReference type="Pfam" id="PF26298">
    <property type="entry name" value="MurL_epimerase_C"/>
    <property type="match status" value="1"/>
</dbReference>
<keyword evidence="1" id="KW-0573">Peptidoglycan synthesis</keyword>
<dbReference type="OrthoDB" id="9768152at2"/>
<organism evidence="4 5">
    <name type="scientific">Candidatus Venteria ishoeyi</name>
    <dbReference type="NCBI Taxonomy" id="1899563"/>
    <lineage>
        <taxon>Bacteria</taxon>
        <taxon>Pseudomonadati</taxon>
        <taxon>Pseudomonadota</taxon>
        <taxon>Gammaproteobacteria</taxon>
        <taxon>Thiotrichales</taxon>
        <taxon>Thiotrichaceae</taxon>
        <taxon>Venteria</taxon>
    </lineage>
</organism>
<accession>A0A1H6F6F2</accession>
<evidence type="ECO:0000313" key="5">
    <source>
        <dbReference type="Proteomes" id="UP000236724"/>
    </source>
</evidence>
<dbReference type="GO" id="GO:0016855">
    <property type="term" value="F:racemase and epimerase activity, acting on amino acids and derivatives"/>
    <property type="evidence" value="ECO:0007669"/>
    <property type="project" value="UniProtKB-UniRule"/>
</dbReference>
<dbReference type="UniPathway" id="UPA00219"/>
<dbReference type="EC" id="5.1.1.23" evidence="1"/>
<dbReference type="GO" id="GO:0008360">
    <property type="term" value="P:regulation of cell shape"/>
    <property type="evidence" value="ECO:0007669"/>
    <property type="project" value="UniProtKB-KW"/>
</dbReference>
<proteinExistence type="inferred from homology"/>
<dbReference type="InterPro" id="IPR058740">
    <property type="entry name" value="MurL_N"/>
</dbReference>
<dbReference type="AlphaFoldDB" id="A0A1H6F6F2"/>
<evidence type="ECO:0000256" key="1">
    <source>
        <dbReference type="HAMAP-Rule" id="MF_02209"/>
    </source>
</evidence>
<comment type="pathway">
    <text evidence="1">Cell wall biogenesis; peptidoglycan biosynthesis.</text>
</comment>
<comment type="similarity">
    <text evidence="1">Belongs to the MurL family.</text>
</comment>
<evidence type="ECO:0000259" key="3">
    <source>
        <dbReference type="Pfam" id="PF26299"/>
    </source>
</evidence>
<comment type="function">
    <text evidence="1">Cell wall formation. Catalyzes epimerization of the terminal L-glutamate in UDP-N-acetyl-alpha-D-muramoyl-L-alanyl-L-glutamate.</text>
</comment>
<dbReference type="GO" id="GO:0005737">
    <property type="term" value="C:cytoplasm"/>
    <property type="evidence" value="ECO:0007669"/>
    <property type="project" value="UniProtKB-UniRule"/>
</dbReference>
<comment type="catalytic activity">
    <reaction evidence="1">
        <text>UDP-N-acetyl-alpha-D-muramoyl-L-alanyl-L-glutamate + ATP + H2O = UDP-N-acetyl-alpha-D-muramoyl-L-alanyl-D-glutamate + AMP + diphosphate + H(+)</text>
        <dbReference type="Rhea" id="RHEA:58812"/>
        <dbReference type="ChEBI" id="CHEBI:15377"/>
        <dbReference type="ChEBI" id="CHEBI:15378"/>
        <dbReference type="ChEBI" id="CHEBI:30616"/>
        <dbReference type="ChEBI" id="CHEBI:33019"/>
        <dbReference type="ChEBI" id="CHEBI:83900"/>
        <dbReference type="ChEBI" id="CHEBI:142725"/>
        <dbReference type="ChEBI" id="CHEBI:456215"/>
        <dbReference type="EC" id="5.1.1.23"/>
    </reaction>
</comment>
<gene>
    <name evidence="1" type="primary">murL</name>
    <name evidence="4" type="ORF">MBHS_00515</name>
</gene>
<dbReference type="RefSeq" id="WP_103918703.1">
    <property type="nucleotide sequence ID" value="NZ_FMSV02000072.1"/>
</dbReference>
<evidence type="ECO:0000259" key="2">
    <source>
        <dbReference type="Pfam" id="PF26298"/>
    </source>
</evidence>
<reference evidence="4 5" key="1">
    <citation type="submission" date="2016-10" db="EMBL/GenBank/DDBJ databases">
        <authorList>
            <person name="de Groot N.N."/>
        </authorList>
    </citation>
    <scope>NUCLEOTIDE SEQUENCE [LARGE SCALE GENOMIC DNA]</scope>
    <source>
        <strain evidence="4">MBHS1</strain>
    </source>
</reference>
<dbReference type="GO" id="GO:0009252">
    <property type="term" value="P:peptidoglycan biosynthetic process"/>
    <property type="evidence" value="ECO:0007669"/>
    <property type="project" value="UniProtKB-UniRule"/>
</dbReference>
<keyword evidence="1" id="KW-0413">Isomerase</keyword>
<dbReference type="InterPro" id="IPR058741">
    <property type="entry name" value="MurL_C"/>
</dbReference>
<keyword evidence="1" id="KW-0133">Cell shape</keyword>
<dbReference type="InterPro" id="IPR043689">
    <property type="entry name" value="MurL"/>
</dbReference>
<dbReference type="Pfam" id="PF26299">
    <property type="entry name" value="MurL_N"/>
    <property type="match status" value="1"/>
</dbReference>
<dbReference type="EMBL" id="FMSV02000072">
    <property type="protein sequence ID" value="SEH04666.1"/>
    <property type="molecule type" value="Genomic_DNA"/>
</dbReference>
<keyword evidence="1" id="KW-0132">Cell division</keyword>
<protein>
    <recommendedName>
        <fullName evidence="1">UDP-N-acetyl-alpha-D-muramoyl-L-alanyl-L-glutamate epimerase</fullName>
        <ecNumber evidence="1">5.1.1.23</ecNumber>
    </recommendedName>
    <alternativeName>
        <fullName evidence="1">UDP-MurNAc-L-Ala-L-Glu epimerase</fullName>
    </alternativeName>
</protein>
<name>A0A1H6F6F2_9GAMM</name>
<feature type="domain" description="MurL C-terminal" evidence="2">
    <location>
        <begin position="309"/>
        <end position="417"/>
    </location>
</feature>
<feature type="domain" description="MurL N-terminal" evidence="3">
    <location>
        <begin position="3"/>
        <end position="284"/>
    </location>
</feature>
<dbReference type="Proteomes" id="UP000236724">
    <property type="component" value="Unassembled WGS sequence"/>
</dbReference>
<dbReference type="HAMAP" id="MF_02209">
    <property type="entry name" value="MurL"/>
    <property type="match status" value="1"/>
</dbReference>
<evidence type="ECO:0000313" key="4">
    <source>
        <dbReference type="EMBL" id="SEH04666.1"/>
    </source>
</evidence>